<evidence type="ECO:0000256" key="2">
    <source>
        <dbReference type="ARBA" id="ARBA00023033"/>
    </source>
</evidence>
<dbReference type="EMBL" id="JAICBX010000002">
    <property type="protein sequence ID" value="MBW8637509.1"/>
    <property type="molecule type" value="Genomic_DNA"/>
</dbReference>
<protein>
    <submittedName>
        <fullName evidence="4">LLM class flavin-dependent oxidoreductase</fullName>
    </submittedName>
</protein>
<dbReference type="PANTHER" id="PTHR30137:SF8">
    <property type="entry name" value="BLR5498 PROTEIN"/>
    <property type="match status" value="1"/>
</dbReference>
<dbReference type="RefSeq" id="WP_220228210.1">
    <property type="nucleotide sequence ID" value="NZ_JAICBX010000002.1"/>
</dbReference>
<evidence type="ECO:0000259" key="3">
    <source>
        <dbReference type="Pfam" id="PF00296"/>
    </source>
</evidence>
<feature type="domain" description="Luciferase-like" evidence="3">
    <location>
        <begin position="1"/>
        <end position="306"/>
    </location>
</feature>
<dbReference type="GO" id="GO:0005829">
    <property type="term" value="C:cytosol"/>
    <property type="evidence" value="ECO:0007669"/>
    <property type="project" value="TreeGrafter"/>
</dbReference>
<keyword evidence="1" id="KW-0560">Oxidoreductase</keyword>
<name>A0AAE3D0C1_9HYPH</name>
<sequence length="368" mass="40593">MHFGLFSLMTQRNKDKAAGEIYRETAEHVKLAEEIGMEIAWFAEHHFSNYCLCPSPLAMANFMAGQTSRIKLGPAVIVAPLYEPIRLAEDIGMTDQMSGGRLVLGFGTGYQAYEFHKFGRDLKQARDTLFDVLDFVDSYFTKDEFAYEGKTIRLPKTAFSVRPAQTRPDIYVAGMGTDVEAQKRAVERGYTPFFTTGWNDVETIRGVRDGLADTWGKAGGDSAAVPFAIQRYVFVTDDPEDAKLAADGARYIRRIAMSMRGGYGELDGAFLKEIPAEGEPPLEEIVSRLPVGTPETVAERLARDIEVLGPKHISCFMAIPGLEQSKILRSMERFGSEVMPLLEKRFGPLGELDAMPAAPSVEAAASHG</sequence>
<comment type="caution">
    <text evidence="4">The sequence shown here is derived from an EMBL/GenBank/DDBJ whole genome shotgun (WGS) entry which is preliminary data.</text>
</comment>
<evidence type="ECO:0000256" key="1">
    <source>
        <dbReference type="ARBA" id="ARBA00023002"/>
    </source>
</evidence>
<keyword evidence="5" id="KW-1185">Reference proteome</keyword>
<proteinExistence type="predicted"/>
<dbReference type="Pfam" id="PF00296">
    <property type="entry name" value="Bac_luciferase"/>
    <property type="match status" value="1"/>
</dbReference>
<dbReference type="PANTHER" id="PTHR30137">
    <property type="entry name" value="LUCIFERASE-LIKE MONOOXYGENASE"/>
    <property type="match status" value="1"/>
</dbReference>
<keyword evidence="2" id="KW-0503">Monooxygenase</keyword>
<organism evidence="4 5">
    <name type="scientific">Flavimaribacter sediminis</name>
    <dbReference type="NCBI Taxonomy" id="2865987"/>
    <lineage>
        <taxon>Bacteria</taxon>
        <taxon>Pseudomonadati</taxon>
        <taxon>Pseudomonadota</taxon>
        <taxon>Alphaproteobacteria</taxon>
        <taxon>Hyphomicrobiales</taxon>
        <taxon>Rhizobiaceae</taxon>
        <taxon>Flavimaribacter</taxon>
    </lineage>
</organism>
<dbReference type="GO" id="GO:0004497">
    <property type="term" value="F:monooxygenase activity"/>
    <property type="evidence" value="ECO:0007669"/>
    <property type="project" value="UniProtKB-KW"/>
</dbReference>
<dbReference type="InterPro" id="IPR050766">
    <property type="entry name" value="Bact_Lucif_Oxidored"/>
</dbReference>
<dbReference type="SUPFAM" id="SSF51679">
    <property type="entry name" value="Bacterial luciferase-like"/>
    <property type="match status" value="1"/>
</dbReference>
<accession>A0AAE3D0C1</accession>
<dbReference type="InterPro" id="IPR036661">
    <property type="entry name" value="Luciferase-like_sf"/>
</dbReference>
<dbReference type="InterPro" id="IPR011251">
    <property type="entry name" value="Luciferase-like_dom"/>
</dbReference>
<gene>
    <name evidence="4" type="ORF">K1W69_09940</name>
</gene>
<dbReference type="Proteomes" id="UP001196509">
    <property type="component" value="Unassembled WGS sequence"/>
</dbReference>
<evidence type="ECO:0000313" key="4">
    <source>
        <dbReference type="EMBL" id="MBW8637509.1"/>
    </source>
</evidence>
<dbReference type="GO" id="GO:0016705">
    <property type="term" value="F:oxidoreductase activity, acting on paired donors, with incorporation or reduction of molecular oxygen"/>
    <property type="evidence" value="ECO:0007669"/>
    <property type="project" value="InterPro"/>
</dbReference>
<dbReference type="Gene3D" id="3.20.20.30">
    <property type="entry name" value="Luciferase-like domain"/>
    <property type="match status" value="1"/>
</dbReference>
<evidence type="ECO:0000313" key="5">
    <source>
        <dbReference type="Proteomes" id="UP001196509"/>
    </source>
</evidence>
<reference evidence="4" key="1">
    <citation type="submission" date="2021-08" db="EMBL/GenBank/DDBJ databases">
        <title>Hoeflea bacterium WL0058 sp. nov., isolated from the sediment.</title>
        <authorList>
            <person name="Wang L."/>
            <person name="Zhang D."/>
        </authorList>
    </citation>
    <scope>NUCLEOTIDE SEQUENCE</scope>
    <source>
        <strain evidence="4">WL0058</strain>
    </source>
</reference>
<dbReference type="AlphaFoldDB" id="A0AAE3D0C1"/>